<dbReference type="EC" id="5.6.2.4" evidence="5"/>
<dbReference type="GO" id="GO:0009378">
    <property type="term" value="F:four-way junction helicase activity"/>
    <property type="evidence" value="ECO:0007669"/>
    <property type="project" value="TreeGrafter"/>
</dbReference>
<proteinExistence type="inferred from homology"/>
<keyword evidence="3" id="KW-0413">Isomerase</keyword>
<evidence type="ECO:0000313" key="7">
    <source>
        <dbReference type="EMBL" id="QTA78877.1"/>
    </source>
</evidence>
<dbReference type="AlphaFoldDB" id="A0A975B4Z3"/>
<dbReference type="GO" id="GO:0016787">
    <property type="term" value="F:hydrolase activity"/>
    <property type="evidence" value="ECO:0007669"/>
    <property type="project" value="UniProtKB-KW"/>
</dbReference>
<evidence type="ECO:0000313" key="8">
    <source>
        <dbReference type="Proteomes" id="UP000663720"/>
    </source>
</evidence>
<dbReference type="EMBL" id="CP061799">
    <property type="protein sequence ID" value="QTA78877.1"/>
    <property type="molecule type" value="Genomic_DNA"/>
</dbReference>
<dbReference type="Gene3D" id="3.40.50.300">
    <property type="entry name" value="P-loop containing nucleotide triphosphate hydrolases"/>
    <property type="match status" value="1"/>
</dbReference>
<sequence>MLIHIHYAEKGELKPVRLMFNFEESSFYHRFSLKNRGTGKKDDKPVCLDIIKGEQIFAQLLPGRGKSFCFFCPSARYELNIVISPLSSLMRDQGIPFRMNPMARDKIKNISYSDITLGKTRLLYIAPKSLISRSFRDDLNTIINGAFVNTLLIDNVHCISEWGDDFQPSYLRLPLVISDLRKQNPKLTTIALTAEPGKMVSRDILDILDLKDKTPDIKTNYYKNQISFQVSLVKDASEKEAEYQKILRKDIPMLLYPYGLFPEALTSFPLYHDPYTALLNCEDNLDSKNQVHNVIPDLAVTTRMRKHTAGAGHVLMHTTLGGSLENWMYQIARAGSSDKRVHCIRLADIPNESCETNMQQQRTRIPKCKNQTCSFGRQDLCDYGKQHHLILKNRPDMQESICETLYILDALISSHKTGDSPIKIQLLPVNQKKTEMALHRLSIIRVIDMFFIDFRERDPVFKIYGFSGSVHNDAALAGILTYLRRNDISSTKKYSTYSLEQLKEQTGEIERDREIYSHDIQAWIEQDILQGKIVNYSEYKTFFLQISSFMPLLLSYIYDEIQKIKYRRLWNLKEFVKNRTCRYNALLRNVQAVDEEWQCGQCDRCVPDLSFERSSRIKPPDHDRLKNFEDKFVRWLENDDLAFDSTTADQFIKDFNEYYYNINARVQNLLEHSPRNIKALYILCELSQEPFKDQYLMDLMNVAARDLKWLQAARLYETSQAGNVLKQEIFDLFDDEYGVMNIPEGEKWLYQEACSLFPHSEKTEVLGARVFINALQQTDLHQHNTKLNQLLKEF</sequence>
<feature type="domain" description="Helicase ATP-binding" evidence="6">
    <location>
        <begin position="47"/>
        <end position="214"/>
    </location>
</feature>
<dbReference type="KEGG" id="dli:dnl_11210"/>
<dbReference type="GO" id="GO:0043138">
    <property type="term" value="F:3'-5' DNA helicase activity"/>
    <property type="evidence" value="ECO:0007669"/>
    <property type="project" value="UniProtKB-EC"/>
</dbReference>
<dbReference type="PANTHER" id="PTHR13710:SF105">
    <property type="entry name" value="ATP-DEPENDENT DNA HELICASE Q1"/>
    <property type="match status" value="1"/>
</dbReference>
<dbReference type="RefSeq" id="WP_207690691.1">
    <property type="nucleotide sequence ID" value="NZ_CP061799.1"/>
</dbReference>
<evidence type="ECO:0000256" key="5">
    <source>
        <dbReference type="ARBA" id="ARBA00034808"/>
    </source>
</evidence>
<dbReference type="GO" id="GO:0003677">
    <property type="term" value="F:DNA binding"/>
    <property type="evidence" value="ECO:0007669"/>
    <property type="project" value="UniProtKB-KW"/>
</dbReference>
<comment type="similarity">
    <text evidence="1">Belongs to the helicase family. RecQ subfamily.</text>
</comment>
<dbReference type="InterPro" id="IPR014001">
    <property type="entry name" value="Helicase_ATP-bd"/>
</dbReference>
<keyword evidence="7" id="KW-0378">Hydrolase</keyword>
<comment type="catalytic activity">
    <reaction evidence="4">
        <text>Couples ATP hydrolysis with the unwinding of duplex DNA by translocating in the 3'-5' direction.</text>
        <dbReference type="EC" id="5.6.2.4"/>
    </reaction>
</comment>
<gene>
    <name evidence="7" type="ORF">dnl_11210</name>
</gene>
<reference evidence="7" key="1">
    <citation type="journal article" date="2021" name="Microb. Physiol.">
        <title>Proteogenomic Insights into the Physiology of Marine, Sulfate-Reducing, Filamentous Desulfonema limicola and Desulfonema magnum.</title>
        <authorList>
            <person name="Schnaars V."/>
            <person name="Wohlbrand L."/>
            <person name="Scheve S."/>
            <person name="Hinrichs C."/>
            <person name="Reinhardt R."/>
            <person name="Rabus R."/>
        </authorList>
    </citation>
    <scope>NUCLEOTIDE SEQUENCE</scope>
    <source>
        <strain evidence="7">5ac10</strain>
    </source>
</reference>
<dbReference type="GO" id="GO:0005737">
    <property type="term" value="C:cytoplasm"/>
    <property type="evidence" value="ECO:0007669"/>
    <property type="project" value="TreeGrafter"/>
</dbReference>
<dbReference type="PANTHER" id="PTHR13710">
    <property type="entry name" value="DNA HELICASE RECQ FAMILY MEMBER"/>
    <property type="match status" value="1"/>
</dbReference>
<dbReference type="GO" id="GO:0006310">
    <property type="term" value="P:DNA recombination"/>
    <property type="evidence" value="ECO:0007669"/>
    <property type="project" value="TreeGrafter"/>
</dbReference>
<keyword evidence="2" id="KW-0238">DNA-binding</keyword>
<dbReference type="GO" id="GO:0006281">
    <property type="term" value="P:DNA repair"/>
    <property type="evidence" value="ECO:0007669"/>
    <property type="project" value="TreeGrafter"/>
</dbReference>
<accession>A0A975B4Z3</accession>
<dbReference type="GO" id="GO:0043590">
    <property type="term" value="C:bacterial nucleoid"/>
    <property type="evidence" value="ECO:0007669"/>
    <property type="project" value="TreeGrafter"/>
</dbReference>
<dbReference type="SUPFAM" id="SSF52540">
    <property type="entry name" value="P-loop containing nucleoside triphosphate hydrolases"/>
    <property type="match status" value="1"/>
</dbReference>
<evidence type="ECO:0000256" key="2">
    <source>
        <dbReference type="ARBA" id="ARBA00023125"/>
    </source>
</evidence>
<name>A0A975B4Z3_9BACT</name>
<evidence type="ECO:0000256" key="4">
    <source>
        <dbReference type="ARBA" id="ARBA00034617"/>
    </source>
</evidence>
<dbReference type="PROSITE" id="PS51192">
    <property type="entry name" value="HELICASE_ATP_BIND_1"/>
    <property type="match status" value="1"/>
</dbReference>
<dbReference type="Proteomes" id="UP000663720">
    <property type="component" value="Chromosome"/>
</dbReference>
<protein>
    <recommendedName>
        <fullName evidence="5">DNA 3'-5' helicase</fullName>
        <ecNumber evidence="5">5.6.2.4</ecNumber>
    </recommendedName>
</protein>
<evidence type="ECO:0000256" key="3">
    <source>
        <dbReference type="ARBA" id="ARBA00023235"/>
    </source>
</evidence>
<dbReference type="InterPro" id="IPR027417">
    <property type="entry name" value="P-loop_NTPase"/>
</dbReference>
<evidence type="ECO:0000256" key="1">
    <source>
        <dbReference type="ARBA" id="ARBA00005446"/>
    </source>
</evidence>
<keyword evidence="8" id="KW-1185">Reference proteome</keyword>
<dbReference type="GO" id="GO:0030894">
    <property type="term" value="C:replisome"/>
    <property type="evidence" value="ECO:0007669"/>
    <property type="project" value="TreeGrafter"/>
</dbReference>
<evidence type="ECO:0000259" key="6">
    <source>
        <dbReference type="PROSITE" id="PS51192"/>
    </source>
</evidence>
<organism evidence="7 8">
    <name type="scientific">Desulfonema limicola</name>
    <dbReference type="NCBI Taxonomy" id="45656"/>
    <lineage>
        <taxon>Bacteria</taxon>
        <taxon>Pseudomonadati</taxon>
        <taxon>Thermodesulfobacteriota</taxon>
        <taxon>Desulfobacteria</taxon>
        <taxon>Desulfobacterales</taxon>
        <taxon>Desulfococcaceae</taxon>
        <taxon>Desulfonema</taxon>
    </lineage>
</organism>